<dbReference type="RefSeq" id="WP_126631193.1">
    <property type="nucleotide sequence ID" value="NZ_BIFT01000002.1"/>
</dbReference>
<keyword evidence="2" id="KW-1185">Reference proteome</keyword>
<evidence type="ECO:0000313" key="1">
    <source>
        <dbReference type="EMBL" id="GCE31203.1"/>
    </source>
</evidence>
<comment type="caution">
    <text evidence="1">The sequence shown here is derived from an EMBL/GenBank/DDBJ whole genome shotgun (WGS) entry which is preliminary data.</text>
</comment>
<reference evidence="2" key="1">
    <citation type="submission" date="2018-12" db="EMBL/GenBank/DDBJ databases">
        <title>Tengunoibacter tsumagoiensis gen. nov., sp. nov., Dictyobacter kobayashii sp. nov., D. alpinus sp. nov., and D. joshuensis sp. nov. and description of Dictyobacteraceae fam. nov. within the order Ktedonobacterales isolated from Tengu-no-mugimeshi.</title>
        <authorList>
            <person name="Wang C.M."/>
            <person name="Zheng Y."/>
            <person name="Sakai Y."/>
            <person name="Toyoda A."/>
            <person name="Minakuchi Y."/>
            <person name="Abe K."/>
            <person name="Yokota A."/>
            <person name="Yabe S."/>
        </authorList>
    </citation>
    <scope>NUCLEOTIDE SEQUENCE [LARGE SCALE GENOMIC DNA]</scope>
    <source>
        <strain evidence="2">Uno16</strain>
    </source>
</reference>
<accession>A0A402BIK0</accession>
<proteinExistence type="predicted"/>
<gene>
    <name evidence="1" type="ORF">KDA_66870</name>
</gene>
<sequence length="252" mass="28606">MMPRMATSFCVYGTSYRDVGIAGLQGLLKSGYTLLEPLECTPYLIDKDDYDDTFYVSIDTSLVPVEEQEKMIQAQLTQLVPHTLIAARFEAPFASGKEEITFSVREIDNLSCGVAIGGSYDTLVEELPQQIAEQNMRTFAHIGMVVYNHVHPIYGVQSPWIPIIGLQELLETNESLPLDWTFFGPGLMRQLQRDVSLFHNALWVEYFLDGGVFFAFADWMDYGMDPQTSPLTKKLREALHTHLDWKKMVSGY</sequence>
<dbReference type="OrthoDB" id="9819192at2"/>
<dbReference type="AlphaFoldDB" id="A0A402BIK0"/>
<dbReference type="EMBL" id="BIFT01000002">
    <property type="protein sequence ID" value="GCE31203.1"/>
    <property type="molecule type" value="Genomic_DNA"/>
</dbReference>
<protein>
    <submittedName>
        <fullName evidence="1">Uncharacterized protein</fullName>
    </submittedName>
</protein>
<organism evidence="1 2">
    <name type="scientific">Dictyobacter alpinus</name>
    <dbReference type="NCBI Taxonomy" id="2014873"/>
    <lineage>
        <taxon>Bacteria</taxon>
        <taxon>Bacillati</taxon>
        <taxon>Chloroflexota</taxon>
        <taxon>Ktedonobacteria</taxon>
        <taxon>Ktedonobacterales</taxon>
        <taxon>Dictyobacteraceae</taxon>
        <taxon>Dictyobacter</taxon>
    </lineage>
</organism>
<name>A0A402BIK0_9CHLR</name>
<evidence type="ECO:0000313" key="2">
    <source>
        <dbReference type="Proteomes" id="UP000287171"/>
    </source>
</evidence>
<dbReference type="Proteomes" id="UP000287171">
    <property type="component" value="Unassembled WGS sequence"/>
</dbReference>